<feature type="compositionally biased region" description="Low complexity" evidence="6">
    <location>
        <begin position="383"/>
        <end position="405"/>
    </location>
</feature>
<feature type="region of interest" description="Disordered" evidence="6">
    <location>
        <begin position="624"/>
        <end position="659"/>
    </location>
</feature>
<dbReference type="SUPFAM" id="SSF56112">
    <property type="entry name" value="Protein kinase-like (PK-like)"/>
    <property type="match status" value="1"/>
</dbReference>
<dbReference type="InterPro" id="IPR008271">
    <property type="entry name" value="Ser/Thr_kinase_AS"/>
</dbReference>
<keyword evidence="1" id="KW-0723">Serine/threonine-protein kinase</keyword>
<dbReference type="Gene3D" id="3.30.200.20">
    <property type="entry name" value="Phosphorylase Kinase, domain 1"/>
    <property type="match status" value="1"/>
</dbReference>
<keyword evidence="2 8" id="KW-0808">Transferase</keyword>
<feature type="compositionally biased region" description="Polar residues" evidence="6">
    <location>
        <begin position="647"/>
        <end position="659"/>
    </location>
</feature>
<dbReference type="GO" id="GO:0005524">
    <property type="term" value="F:ATP binding"/>
    <property type="evidence" value="ECO:0007669"/>
    <property type="project" value="UniProtKB-KW"/>
</dbReference>
<dbReference type="PANTHER" id="PTHR24349">
    <property type="entry name" value="SERINE/THREONINE-PROTEIN KINASE"/>
    <property type="match status" value="1"/>
</dbReference>
<dbReference type="GO" id="GO:0004674">
    <property type="term" value="F:protein serine/threonine kinase activity"/>
    <property type="evidence" value="ECO:0007669"/>
    <property type="project" value="UniProtKB-KW"/>
</dbReference>
<accession>I7J8J1</accession>
<dbReference type="EMBL" id="LN871599">
    <property type="protein sequence ID" value="CCF75428.1"/>
    <property type="molecule type" value="Genomic_DNA"/>
</dbReference>
<dbReference type="InterPro" id="IPR050205">
    <property type="entry name" value="CDPK_Ser/Thr_kinases"/>
</dbReference>
<dbReference type="Proteomes" id="UP000002899">
    <property type="component" value="Chromosome IV"/>
</dbReference>
<feature type="compositionally biased region" description="Basic residues" evidence="6">
    <location>
        <begin position="634"/>
        <end position="646"/>
    </location>
</feature>
<name>I7J8J1_BABMR</name>
<organism evidence="8 9">
    <name type="scientific">Babesia microti (strain RI)</name>
    <dbReference type="NCBI Taxonomy" id="1133968"/>
    <lineage>
        <taxon>Eukaryota</taxon>
        <taxon>Sar</taxon>
        <taxon>Alveolata</taxon>
        <taxon>Apicomplexa</taxon>
        <taxon>Aconoidasida</taxon>
        <taxon>Piroplasmida</taxon>
        <taxon>Babesiidae</taxon>
        <taxon>Babesia</taxon>
    </lineage>
</organism>
<evidence type="ECO:0000256" key="2">
    <source>
        <dbReference type="ARBA" id="ARBA00022679"/>
    </source>
</evidence>
<dbReference type="KEGG" id="bmic:BmR1_04g06155"/>
<keyword evidence="3" id="KW-0547">Nucleotide-binding</keyword>
<evidence type="ECO:0000313" key="8">
    <source>
        <dbReference type="EMBL" id="CCF75428.1"/>
    </source>
</evidence>
<dbReference type="AlphaFoldDB" id="I7J8J1"/>
<evidence type="ECO:0000256" key="4">
    <source>
        <dbReference type="ARBA" id="ARBA00022777"/>
    </source>
</evidence>
<dbReference type="EC" id="2.7.11.1" evidence="8"/>
<feature type="domain" description="Protein kinase" evidence="7">
    <location>
        <begin position="60"/>
        <end position="366"/>
    </location>
</feature>
<protein>
    <submittedName>
        <fullName evidence="8">Protein kinase domain</fullName>
        <ecNumber evidence="8">2.7.11.1</ecNumber>
    </submittedName>
</protein>
<dbReference type="PROSITE" id="PS00108">
    <property type="entry name" value="PROTEIN_KINASE_ST"/>
    <property type="match status" value="1"/>
</dbReference>
<keyword evidence="4 8" id="KW-0418">Kinase</keyword>
<dbReference type="VEuPathDB" id="PiroplasmaDB:BmR1_04g06155"/>
<dbReference type="PROSITE" id="PS50011">
    <property type="entry name" value="PROTEIN_KINASE_DOM"/>
    <property type="match status" value="1"/>
</dbReference>
<dbReference type="Gene3D" id="1.10.510.10">
    <property type="entry name" value="Transferase(Phosphotransferase) domain 1"/>
    <property type="match status" value="1"/>
</dbReference>
<evidence type="ECO:0000256" key="6">
    <source>
        <dbReference type="SAM" id="MobiDB-lite"/>
    </source>
</evidence>
<proteinExistence type="predicted"/>
<reference evidence="8 9" key="1">
    <citation type="journal article" date="2012" name="Nucleic Acids Res.">
        <title>Sequencing of the smallest Apicomplexan genome from the human pathogen Babesia microti.</title>
        <authorList>
            <person name="Cornillot E."/>
            <person name="Hadj-Kaddour K."/>
            <person name="Dassouli A."/>
            <person name="Noel B."/>
            <person name="Ranwez V."/>
            <person name="Vacherie B."/>
            <person name="Augagneur Y."/>
            <person name="Bres V."/>
            <person name="Duclos A."/>
            <person name="Randazzo S."/>
            <person name="Carcy B."/>
            <person name="Debierre-Grockiego F."/>
            <person name="Delbecq S."/>
            <person name="Moubri-Menage K."/>
            <person name="Shams-Eldin H."/>
            <person name="Usmani-Brown S."/>
            <person name="Bringaud F."/>
            <person name="Wincker P."/>
            <person name="Vivares C.P."/>
            <person name="Schwarz R.T."/>
            <person name="Schetters T.P."/>
            <person name="Krause P.J."/>
            <person name="Gorenflot A."/>
            <person name="Berry V."/>
            <person name="Barbe V."/>
            <person name="Ben Mamoun C."/>
        </authorList>
    </citation>
    <scope>NUCLEOTIDE SEQUENCE [LARGE SCALE GENOMIC DNA]</scope>
    <source>
        <strain evidence="8 9">RI</strain>
    </source>
</reference>
<reference evidence="8 9" key="3">
    <citation type="journal article" date="2016" name="Sci. Rep.">
        <title>Genome-wide diversity and gene expression profiling of Babesia microti isolates identify polymorphic genes that mediate host-pathogen interactions.</title>
        <authorList>
            <person name="Silva J.C."/>
            <person name="Cornillot E."/>
            <person name="McCracken C."/>
            <person name="Usmani-Brown S."/>
            <person name="Dwivedi A."/>
            <person name="Ifeonu O.O."/>
            <person name="Crabtree J."/>
            <person name="Gotia H.T."/>
            <person name="Virji A.Z."/>
            <person name="Reynes C."/>
            <person name="Colinge J."/>
            <person name="Kumar V."/>
            <person name="Lawres L."/>
            <person name="Pazzi J.E."/>
            <person name="Pablo J.V."/>
            <person name="Hung C."/>
            <person name="Brancato J."/>
            <person name="Kumari P."/>
            <person name="Orvis J."/>
            <person name="Tretina K."/>
            <person name="Chibucos M."/>
            <person name="Ott S."/>
            <person name="Sadzewicz L."/>
            <person name="Sengamalay N."/>
            <person name="Shetty A.C."/>
            <person name="Su Q."/>
            <person name="Tallon L."/>
            <person name="Fraser C.M."/>
            <person name="Frutos R."/>
            <person name="Molina D.M."/>
            <person name="Krause P.J."/>
            <person name="Ben Mamoun C."/>
        </authorList>
    </citation>
    <scope>NUCLEOTIDE SEQUENCE [LARGE SCALE GENOMIC DNA]</scope>
    <source>
        <strain evidence="8 9">RI</strain>
    </source>
</reference>
<evidence type="ECO:0000259" key="7">
    <source>
        <dbReference type="PROSITE" id="PS50011"/>
    </source>
</evidence>
<dbReference type="GeneID" id="24425875"/>
<keyword evidence="5" id="KW-0067">ATP-binding</keyword>
<dbReference type="SMART" id="SM00220">
    <property type="entry name" value="S_TKc"/>
    <property type="match status" value="1"/>
</dbReference>
<feature type="compositionally biased region" description="Low complexity" evidence="6">
    <location>
        <begin position="624"/>
        <end position="633"/>
    </location>
</feature>
<dbReference type="RefSeq" id="XP_012649836.1">
    <property type="nucleotide sequence ID" value="XM_012794382.1"/>
</dbReference>
<sequence>MQQQNNFETAHLKCLNPASQQDVHKIVVDKKVESSIHSTKIAPIPITSNNTENEAQLPKYKRIKRLSAGSRLSRYYCIGSEIRISAEPIKKESSRPILRDVIERKTGKYKILKIISKSRIPAGPNGMQTWVTLCEKLLNLDRHPNLMSIYEIYESESSFYIIAEKMEGGELFDFLLKEKAIPEDICKYIIRQLLIATEYLHSKHLLHRDIKPENLMFRRNINSRMIPIEDRYELSLIDFDTCKMTDSPQSQQCEIVNGRRRLVGTYGYLAPEVLKGYDYSPASDLWSVGVVLYILMTGVPPASMDIMYDAQSSLNVLRHAEINGLDFDMPPFLDFPLARDLCKRLLTFDPKKRLNSASLALEHPWLANIPSCFKKVNNIHYHNNNNSDNNNSHVHNSGNSNGHNNFARQDEQNNGRNGGKHKWYKSNECKSNGQTDFGNDQTDVPGGSTSGAYASESMEVKDVKNINKFRGVINSTVYNESTETIISDAGVQHRGLLCPPPNIPTMEMQMKKFIPSKNTKLSQNNVMQRKRSSSEMEKSYKLGLHSQALALNAVAVQQMDTVVVEQEVEQNSKVSKLLATNGHNLESYKQFGSLDAVESLDSRHNNTAGLAAITAMFTQVQSSLNSHNQSHSHNCIHKSKRSRKANTPRSRCSQQTVAS</sequence>
<evidence type="ECO:0000256" key="5">
    <source>
        <dbReference type="ARBA" id="ARBA00022840"/>
    </source>
</evidence>
<evidence type="ECO:0000256" key="3">
    <source>
        <dbReference type="ARBA" id="ARBA00022741"/>
    </source>
</evidence>
<dbReference type="OrthoDB" id="5794026at2759"/>
<keyword evidence="9" id="KW-1185">Reference proteome</keyword>
<dbReference type="InterPro" id="IPR011009">
    <property type="entry name" value="Kinase-like_dom_sf"/>
</dbReference>
<dbReference type="InterPro" id="IPR000719">
    <property type="entry name" value="Prot_kinase_dom"/>
</dbReference>
<dbReference type="Pfam" id="PF00069">
    <property type="entry name" value="Pkinase"/>
    <property type="match status" value="1"/>
</dbReference>
<reference evidence="8 9" key="2">
    <citation type="journal article" date="2013" name="PLoS ONE">
        <title>Whole genome mapping and re-organization of the nuclear and mitochondrial genomes of Babesia microti isolates.</title>
        <authorList>
            <person name="Cornillot E."/>
            <person name="Dassouli A."/>
            <person name="Garg A."/>
            <person name="Pachikara N."/>
            <person name="Randazzo S."/>
            <person name="Depoix D."/>
            <person name="Carcy B."/>
            <person name="Delbecq S."/>
            <person name="Frutos R."/>
            <person name="Silva J.C."/>
            <person name="Sutton R."/>
            <person name="Krause P.J."/>
            <person name="Mamoun C.B."/>
        </authorList>
    </citation>
    <scope>NUCLEOTIDE SEQUENCE [LARGE SCALE GENOMIC DNA]</scope>
    <source>
        <strain evidence="8 9">RI</strain>
    </source>
</reference>
<gene>
    <name evidence="8" type="ORF">BmR1_04g06155</name>
</gene>
<evidence type="ECO:0000313" key="9">
    <source>
        <dbReference type="Proteomes" id="UP000002899"/>
    </source>
</evidence>
<evidence type="ECO:0000256" key="1">
    <source>
        <dbReference type="ARBA" id="ARBA00022527"/>
    </source>
</evidence>
<feature type="compositionally biased region" description="Polar residues" evidence="6">
    <location>
        <begin position="429"/>
        <end position="442"/>
    </location>
</feature>
<feature type="region of interest" description="Disordered" evidence="6">
    <location>
        <begin position="383"/>
        <end position="452"/>
    </location>
</feature>